<dbReference type="Proteomes" id="UP000298460">
    <property type="component" value="Unassembled WGS sequence"/>
</dbReference>
<name>A0A4Z0R111_9FIRM</name>
<dbReference type="AlphaFoldDB" id="A0A4Z0R111"/>
<dbReference type="InterPro" id="IPR021451">
    <property type="entry name" value="DUF3102"/>
</dbReference>
<dbReference type="Pfam" id="PF11300">
    <property type="entry name" value="DUF3102"/>
    <property type="match status" value="1"/>
</dbReference>
<comment type="caution">
    <text evidence="1">The sequence shown here is derived from an EMBL/GenBank/DDBJ whole genome shotgun (WGS) entry which is preliminary data.</text>
</comment>
<organism evidence="1 2">
    <name type="scientific">Desulfosporosinus fructosivorans</name>
    <dbReference type="NCBI Taxonomy" id="2018669"/>
    <lineage>
        <taxon>Bacteria</taxon>
        <taxon>Bacillati</taxon>
        <taxon>Bacillota</taxon>
        <taxon>Clostridia</taxon>
        <taxon>Eubacteriales</taxon>
        <taxon>Desulfitobacteriaceae</taxon>
        <taxon>Desulfosporosinus</taxon>
    </lineage>
</organism>
<accession>A0A4Z0R111</accession>
<keyword evidence="2" id="KW-1185">Reference proteome</keyword>
<gene>
    <name evidence="1" type="ORF">E4K67_24385</name>
</gene>
<evidence type="ECO:0000313" key="1">
    <source>
        <dbReference type="EMBL" id="TGE35667.1"/>
    </source>
</evidence>
<sequence>MTSGRNDDISITARLVILDSSSKITANNRMRTYEKLRQSKCRTIINHRYLEIKRLGIKSNFSGHVACPALILLGIPEEEREEFIAEHDGELMSNLRMI</sequence>
<dbReference type="EMBL" id="SPQQ01000012">
    <property type="protein sequence ID" value="TGE35667.1"/>
    <property type="molecule type" value="Genomic_DNA"/>
</dbReference>
<evidence type="ECO:0000313" key="2">
    <source>
        <dbReference type="Proteomes" id="UP000298460"/>
    </source>
</evidence>
<reference evidence="1 2" key="1">
    <citation type="submission" date="2019-03" db="EMBL/GenBank/DDBJ databases">
        <title>Draft Genome Sequence of Desulfosporosinus fructosivorans Strain 63.6F, Isolated from Marine Sediment in the Baltic Sea.</title>
        <authorList>
            <person name="Hausmann B."/>
            <person name="Vandieken V."/>
            <person name="Pjevac P."/>
            <person name="Schreck K."/>
            <person name="Herbold C.W."/>
            <person name="Loy A."/>
        </authorList>
    </citation>
    <scope>NUCLEOTIDE SEQUENCE [LARGE SCALE GENOMIC DNA]</scope>
    <source>
        <strain evidence="1 2">63.6F</strain>
    </source>
</reference>
<protein>
    <submittedName>
        <fullName evidence="1">DUF3102 domain-containing protein</fullName>
    </submittedName>
</protein>
<proteinExistence type="predicted"/>